<dbReference type="Proteomes" id="UP001497535">
    <property type="component" value="Unassembled WGS sequence"/>
</dbReference>
<proteinExistence type="predicted"/>
<gene>
    <name evidence="1" type="ORF">MENTE1834_LOCUS2603</name>
</gene>
<name>A0ACB0XRM8_MELEN</name>
<organism evidence="1 2">
    <name type="scientific">Meloidogyne enterolobii</name>
    <name type="common">Root-knot nematode worm</name>
    <name type="synonym">Meloidogyne mayaguensis</name>
    <dbReference type="NCBI Taxonomy" id="390850"/>
    <lineage>
        <taxon>Eukaryota</taxon>
        <taxon>Metazoa</taxon>
        <taxon>Ecdysozoa</taxon>
        <taxon>Nematoda</taxon>
        <taxon>Chromadorea</taxon>
        <taxon>Rhabditida</taxon>
        <taxon>Tylenchina</taxon>
        <taxon>Tylenchomorpha</taxon>
        <taxon>Tylenchoidea</taxon>
        <taxon>Meloidogynidae</taxon>
        <taxon>Meloidogyninae</taxon>
        <taxon>Meloidogyne</taxon>
    </lineage>
</organism>
<keyword evidence="2" id="KW-1185">Reference proteome</keyword>
<evidence type="ECO:0000313" key="1">
    <source>
        <dbReference type="EMBL" id="CAK5014084.1"/>
    </source>
</evidence>
<accession>A0ACB0XRM8</accession>
<dbReference type="EMBL" id="CAVMJV010000002">
    <property type="protein sequence ID" value="CAK5014084.1"/>
    <property type="molecule type" value="Genomic_DNA"/>
</dbReference>
<comment type="caution">
    <text evidence="1">The sequence shown here is derived from an EMBL/GenBank/DDBJ whole genome shotgun (WGS) entry which is preliminary data.</text>
</comment>
<protein>
    <submittedName>
        <fullName evidence="1">Uncharacterized protein</fullName>
    </submittedName>
</protein>
<evidence type="ECO:0000313" key="2">
    <source>
        <dbReference type="Proteomes" id="UP001497535"/>
    </source>
</evidence>
<reference evidence="1" key="1">
    <citation type="submission" date="2023-11" db="EMBL/GenBank/DDBJ databases">
        <authorList>
            <person name="Poullet M."/>
        </authorList>
    </citation>
    <scope>NUCLEOTIDE SEQUENCE</scope>
    <source>
        <strain evidence="1">E1834</strain>
    </source>
</reference>
<sequence>MQLLGELCGFLLNDLFIGDRDLDFSLLRDSILSAQLSICVPRVAKPLFTSSASLLTFVEF</sequence>